<evidence type="ECO:0000313" key="1">
    <source>
        <dbReference type="EMBL" id="RDU21931.1"/>
    </source>
</evidence>
<protein>
    <submittedName>
        <fullName evidence="1">Phage portal protein</fullName>
    </submittedName>
</protein>
<dbReference type="EMBL" id="QRCT01000050">
    <property type="protein sequence ID" value="RDU21931.1"/>
    <property type="molecule type" value="Genomic_DNA"/>
</dbReference>
<dbReference type="Proteomes" id="UP000255036">
    <property type="component" value="Unassembled WGS sequence"/>
</dbReference>
<accession>A0A371AQT1</accession>
<name>A0A371AQT1_9FIRM</name>
<dbReference type="Pfam" id="PF05133">
    <property type="entry name" value="SPP1_portal"/>
    <property type="match status" value="1"/>
</dbReference>
<comment type="caution">
    <text evidence="1">The sequence shown here is derived from an EMBL/GenBank/DDBJ whole genome shotgun (WGS) entry which is preliminary data.</text>
</comment>
<dbReference type="InterPro" id="IPR021145">
    <property type="entry name" value="Portal_protein_SPP1_Gp6-like"/>
</dbReference>
<dbReference type="AlphaFoldDB" id="A0A371AQT1"/>
<sequence>MLEKLLNLIRKVVSKLFSSTTVEKELDTDIITSPEMSVSVDLWSKMYQGVPPWLSGTVKGFNLSSSIAAEIARLVTLEMESNVVNNTYLDEQYQVVIDDIRRYTEYACAKGGIVFKPYANGENIEVDITQADYFFPTATNSRGEITGAVFLDTKSVGDYVYTRLEEHSLVGTTYTIKNRAFLNTNAEYSDNLGKEIPLTDVEEWAELAPEVTIQNIKKPLFAYFKMPFANTIDTGSPLGVSVYSRAVGDLEELDKQYSRILWEYEGSELAVDASIDCFKLDVYGNPILPQGKERLFRSLFFSSDTEKDSIKTFSPDIRDVSLFNGLDKLLRQIEFKCGLAYGTLSDPQNVDKTAEEIKTSKQRSYQTIKDTQKSLEKALKHLVYCMEVVGNLSGLPTGLNNEVTFEWDDSILVDEATERQQDRQDVAMGVMSLIEYRVKWYSETKEEAAKNIPQQADTIQ</sequence>
<keyword evidence="2" id="KW-1185">Reference proteome</keyword>
<dbReference type="OrthoDB" id="1641671at2"/>
<reference evidence="1 2" key="1">
    <citation type="submission" date="2018-07" db="EMBL/GenBank/DDBJ databases">
        <title>Anaerosacharophilus polymeroproducens gen. nov. sp. nov., an anaerobic bacterium isolated from salt field.</title>
        <authorList>
            <person name="Kim W."/>
            <person name="Yang S.-H."/>
            <person name="Oh J."/>
            <person name="Lee J.-H."/>
            <person name="Kwon K.K."/>
        </authorList>
    </citation>
    <scope>NUCLEOTIDE SEQUENCE [LARGE SCALE GENOMIC DNA]</scope>
    <source>
        <strain evidence="1 2">MCWD5</strain>
    </source>
</reference>
<organism evidence="1 2">
    <name type="scientific">Anaerosacchariphilus polymeriproducens</name>
    <dbReference type="NCBI Taxonomy" id="1812858"/>
    <lineage>
        <taxon>Bacteria</taxon>
        <taxon>Bacillati</taxon>
        <taxon>Bacillota</taxon>
        <taxon>Clostridia</taxon>
        <taxon>Lachnospirales</taxon>
        <taxon>Lachnospiraceae</taxon>
        <taxon>Anaerosacchariphilus</taxon>
    </lineage>
</organism>
<gene>
    <name evidence="1" type="ORF">DWV06_15445</name>
</gene>
<evidence type="ECO:0000313" key="2">
    <source>
        <dbReference type="Proteomes" id="UP000255036"/>
    </source>
</evidence>
<proteinExistence type="predicted"/>